<evidence type="ECO:0000313" key="3">
    <source>
        <dbReference type="Proteomes" id="UP000316238"/>
    </source>
</evidence>
<dbReference type="Pfam" id="PF01402">
    <property type="entry name" value="RHH_1"/>
    <property type="match status" value="1"/>
</dbReference>
<dbReference type="GO" id="GO:0006355">
    <property type="term" value="P:regulation of DNA-templated transcription"/>
    <property type="evidence" value="ECO:0007669"/>
    <property type="project" value="InterPro"/>
</dbReference>
<evidence type="ECO:0000313" key="2">
    <source>
        <dbReference type="EMBL" id="TAA74424.1"/>
    </source>
</evidence>
<reference evidence="2" key="1">
    <citation type="submission" date="2017-07" db="EMBL/GenBank/DDBJ databases">
        <title>The cable genome - Insights into the physiology and evolution of filamentous bacteria capable of sulfide oxidation via long distance electron transfer.</title>
        <authorList>
            <person name="Thorup C."/>
            <person name="Bjerg J.T."/>
            <person name="Schreiber L."/>
            <person name="Nielsen L.P."/>
            <person name="Kjeldsen K.U."/>
            <person name="Boesen T."/>
            <person name="Boggild A."/>
            <person name="Meysman F."/>
            <person name="Geelhoed J."/>
            <person name="Schramm A."/>
        </authorList>
    </citation>
    <scope>NUCLEOTIDE SEQUENCE [LARGE SCALE GENOMIC DNA]</scope>
    <source>
        <strain evidence="2">GS</strain>
    </source>
</reference>
<evidence type="ECO:0000259" key="1">
    <source>
        <dbReference type="Pfam" id="PF01402"/>
    </source>
</evidence>
<dbReference type="AlphaFoldDB" id="A0A521G074"/>
<name>A0A521G074_9BACT</name>
<gene>
    <name evidence="2" type="ORF">CDV28_12727</name>
</gene>
<protein>
    <submittedName>
        <fullName evidence="2">Ribbon-helix-helix protein, copG family</fullName>
    </submittedName>
</protein>
<sequence length="52" mass="5954">MSRTITLELPDDIYLALQRMAEKRGKNISQIVLELIKNMLAEDQLLQAIPTN</sequence>
<accession>A0A521G074</accession>
<organism evidence="2 3">
    <name type="scientific">Candidatus Electronema aureum</name>
    <dbReference type="NCBI Taxonomy" id="2005002"/>
    <lineage>
        <taxon>Bacteria</taxon>
        <taxon>Pseudomonadati</taxon>
        <taxon>Thermodesulfobacteriota</taxon>
        <taxon>Desulfobulbia</taxon>
        <taxon>Desulfobulbales</taxon>
        <taxon>Desulfobulbaceae</taxon>
        <taxon>Candidatus Electronema</taxon>
    </lineage>
</organism>
<dbReference type="Proteomes" id="UP000316238">
    <property type="component" value="Unassembled WGS sequence"/>
</dbReference>
<proteinExistence type="predicted"/>
<comment type="caution">
    <text evidence="2">The sequence shown here is derived from an EMBL/GenBank/DDBJ whole genome shotgun (WGS) entry which is preliminary data.</text>
</comment>
<dbReference type="InterPro" id="IPR002145">
    <property type="entry name" value="CopG"/>
</dbReference>
<keyword evidence="3" id="KW-1185">Reference proteome</keyword>
<dbReference type="EMBL" id="NQJD01000027">
    <property type="protein sequence ID" value="TAA74424.1"/>
    <property type="molecule type" value="Genomic_DNA"/>
</dbReference>
<feature type="domain" description="Ribbon-helix-helix protein CopG" evidence="1">
    <location>
        <begin position="4"/>
        <end position="41"/>
    </location>
</feature>